<dbReference type="EMBL" id="GDJX01006320">
    <property type="protein sequence ID" value="JAT61616.1"/>
    <property type="molecule type" value="Transcribed_RNA"/>
</dbReference>
<sequence>TALEKEKPCISSGTNDVVTGAKFSGSNVAQWSRQSGKLDVSEIRYSKRRKVDDKENNLLGSSPVLGFKSLHPDDDNCSLRKGSANAPGIYEQSKQCHVLKEVEVNLSYSCHKSPPEVLHQSRTTDIASCAATLPSSGNNSLALSCVDGTMNSKNEDAMDAANHSHSRAKTAIFTSSSEIHPDVEPGQLVSVGIMEWPLHGDFGTAL</sequence>
<evidence type="ECO:0000313" key="1">
    <source>
        <dbReference type="EMBL" id="JAT61616.1"/>
    </source>
</evidence>
<accession>A0A1D1Z422</accession>
<feature type="non-terminal residue" evidence="1">
    <location>
        <position position="1"/>
    </location>
</feature>
<protein>
    <submittedName>
        <fullName evidence="1">Monothiol glutaredoxin-S11</fullName>
    </submittedName>
</protein>
<gene>
    <name evidence="1" type="primary">GRXS11_1</name>
    <name evidence="1" type="ORF">g.61630</name>
</gene>
<reference evidence="1" key="1">
    <citation type="submission" date="2015-07" db="EMBL/GenBank/DDBJ databases">
        <title>Transcriptome Assembly of Anthurium amnicola.</title>
        <authorList>
            <person name="Suzuki J."/>
        </authorList>
    </citation>
    <scope>NUCLEOTIDE SEQUENCE</scope>
</reference>
<name>A0A1D1Z422_9ARAE</name>
<proteinExistence type="predicted"/>
<organism evidence="1">
    <name type="scientific">Anthurium amnicola</name>
    <dbReference type="NCBI Taxonomy" id="1678845"/>
    <lineage>
        <taxon>Eukaryota</taxon>
        <taxon>Viridiplantae</taxon>
        <taxon>Streptophyta</taxon>
        <taxon>Embryophyta</taxon>
        <taxon>Tracheophyta</taxon>
        <taxon>Spermatophyta</taxon>
        <taxon>Magnoliopsida</taxon>
        <taxon>Liliopsida</taxon>
        <taxon>Araceae</taxon>
        <taxon>Pothoideae</taxon>
        <taxon>Potheae</taxon>
        <taxon>Anthurium</taxon>
    </lineage>
</organism>
<dbReference type="AlphaFoldDB" id="A0A1D1Z422"/>
<feature type="non-terminal residue" evidence="1">
    <location>
        <position position="206"/>
    </location>
</feature>